<feature type="compositionally biased region" description="Polar residues" evidence="6">
    <location>
        <begin position="34"/>
        <end position="47"/>
    </location>
</feature>
<dbReference type="SUPFAM" id="SSF57701">
    <property type="entry name" value="Zn2/Cys6 DNA-binding domain"/>
    <property type="match status" value="1"/>
</dbReference>
<dbReference type="CDD" id="cd12148">
    <property type="entry name" value="fungal_TF_MHR"/>
    <property type="match status" value="1"/>
</dbReference>
<dbReference type="GO" id="GO:0005634">
    <property type="term" value="C:nucleus"/>
    <property type="evidence" value="ECO:0007669"/>
    <property type="project" value="UniProtKB-SubCell"/>
</dbReference>
<name>A0A4R8TAX6_9PEZI</name>
<feature type="domain" description="Zn(2)-C6 fungal-type" evidence="7">
    <location>
        <begin position="6"/>
        <end position="38"/>
    </location>
</feature>
<dbReference type="InterPro" id="IPR001138">
    <property type="entry name" value="Zn2Cys6_DnaBD"/>
</dbReference>
<keyword evidence="3" id="KW-0805">Transcription regulation</keyword>
<dbReference type="GO" id="GO:0003677">
    <property type="term" value="F:DNA binding"/>
    <property type="evidence" value="ECO:0007669"/>
    <property type="project" value="InterPro"/>
</dbReference>
<dbReference type="InterPro" id="IPR036864">
    <property type="entry name" value="Zn2-C6_fun-type_DNA-bd_sf"/>
</dbReference>
<dbReference type="EMBL" id="QAPF01000176">
    <property type="protein sequence ID" value="TEA14081.1"/>
    <property type="molecule type" value="Genomic_DNA"/>
</dbReference>
<dbReference type="PROSITE" id="PS50048">
    <property type="entry name" value="ZN2_CY6_FUNGAL_2"/>
    <property type="match status" value="1"/>
</dbReference>
<dbReference type="Pfam" id="PF00172">
    <property type="entry name" value="Zn_clus"/>
    <property type="match status" value="1"/>
</dbReference>
<dbReference type="CDD" id="cd00067">
    <property type="entry name" value="GAL4"/>
    <property type="match status" value="1"/>
</dbReference>
<dbReference type="GO" id="GO:0008270">
    <property type="term" value="F:zinc ion binding"/>
    <property type="evidence" value="ECO:0007669"/>
    <property type="project" value="InterPro"/>
</dbReference>
<dbReference type="GO" id="GO:0000981">
    <property type="term" value="F:DNA-binding transcription factor activity, RNA polymerase II-specific"/>
    <property type="evidence" value="ECO:0007669"/>
    <property type="project" value="InterPro"/>
</dbReference>
<protein>
    <submittedName>
        <fullName evidence="8">Putative transcriptional regulatory protein</fullName>
    </submittedName>
</protein>
<proteinExistence type="predicted"/>
<gene>
    <name evidence="8" type="ORF">C8034_v003509</name>
</gene>
<dbReference type="SMART" id="SM00906">
    <property type="entry name" value="Fungal_trans"/>
    <property type="match status" value="1"/>
</dbReference>
<dbReference type="SMART" id="SM00066">
    <property type="entry name" value="GAL4"/>
    <property type="match status" value="1"/>
</dbReference>
<dbReference type="InterPro" id="IPR007219">
    <property type="entry name" value="XnlR_reg_dom"/>
</dbReference>
<dbReference type="PANTHER" id="PTHR47338:SF19">
    <property type="entry name" value="ZN(II)2CYS6 TRANSCRIPTION FACTOR (EUROFUNG)"/>
    <property type="match status" value="1"/>
</dbReference>
<evidence type="ECO:0000313" key="9">
    <source>
        <dbReference type="Proteomes" id="UP000295604"/>
    </source>
</evidence>
<evidence type="ECO:0000256" key="2">
    <source>
        <dbReference type="ARBA" id="ARBA00022723"/>
    </source>
</evidence>
<feature type="region of interest" description="Disordered" evidence="6">
    <location>
        <begin position="20"/>
        <end position="134"/>
    </location>
</feature>
<dbReference type="InterPro" id="IPR050815">
    <property type="entry name" value="TF_fung"/>
</dbReference>
<dbReference type="PROSITE" id="PS00463">
    <property type="entry name" value="ZN2_CY6_FUNGAL_1"/>
    <property type="match status" value="1"/>
</dbReference>
<comment type="caution">
    <text evidence="8">The sequence shown here is derived from an EMBL/GenBank/DDBJ whole genome shotgun (WGS) entry which is preliminary data.</text>
</comment>
<evidence type="ECO:0000259" key="7">
    <source>
        <dbReference type="PROSITE" id="PS50048"/>
    </source>
</evidence>
<evidence type="ECO:0000256" key="5">
    <source>
        <dbReference type="ARBA" id="ARBA00023242"/>
    </source>
</evidence>
<accession>A0A4R8TAX6</accession>
<dbReference type="AlphaFoldDB" id="A0A4R8TAX6"/>
<feature type="compositionally biased region" description="Acidic residues" evidence="6">
    <location>
        <begin position="112"/>
        <end position="125"/>
    </location>
</feature>
<evidence type="ECO:0000256" key="3">
    <source>
        <dbReference type="ARBA" id="ARBA00023015"/>
    </source>
</evidence>
<dbReference type="PANTHER" id="PTHR47338">
    <property type="entry name" value="ZN(II)2CYS6 TRANSCRIPTION FACTOR (EUROFUNG)-RELATED"/>
    <property type="match status" value="1"/>
</dbReference>
<keyword evidence="9" id="KW-1185">Reference proteome</keyword>
<reference evidence="8 9" key="1">
    <citation type="submission" date="2018-11" db="EMBL/GenBank/DDBJ databases">
        <title>Genome sequence and assembly of Colletotrichum sidae.</title>
        <authorList>
            <person name="Gan P."/>
            <person name="Shirasu K."/>
        </authorList>
    </citation>
    <scope>NUCLEOTIDE SEQUENCE [LARGE SCALE GENOMIC DNA]</scope>
    <source>
        <strain evidence="8 9">CBS 518.97</strain>
    </source>
</reference>
<organism evidence="8 9">
    <name type="scientific">Colletotrichum sidae</name>
    <dbReference type="NCBI Taxonomy" id="1347389"/>
    <lineage>
        <taxon>Eukaryota</taxon>
        <taxon>Fungi</taxon>
        <taxon>Dikarya</taxon>
        <taxon>Ascomycota</taxon>
        <taxon>Pezizomycotina</taxon>
        <taxon>Sordariomycetes</taxon>
        <taxon>Hypocreomycetidae</taxon>
        <taxon>Glomerellales</taxon>
        <taxon>Glomerellaceae</taxon>
        <taxon>Colletotrichum</taxon>
        <taxon>Colletotrichum orbiculare species complex</taxon>
    </lineage>
</organism>
<dbReference type="Gene3D" id="4.10.240.10">
    <property type="entry name" value="Zn(2)-C6 fungal-type DNA-binding domain"/>
    <property type="match status" value="1"/>
</dbReference>
<keyword evidence="4" id="KW-0804">Transcription</keyword>
<keyword evidence="5" id="KW-0539">Nucleus</keyword>
<dbReference type="Proteomes" id="UP000295604">
    <property type="component" value="Unassembled WGS sequence"/>
</dbReference>
<evidence type="ECO:0000256" key="6">
    <source>
        <dbReference type="SAM" id="MobiDB-lite"/>
    </source>
</evidence>
<evidence type="ECO:0000256" key="4">
    <source>
        <dbReference type="ARBA" id="ARBA00023163"/>
    </source>
</evidence>
<evidence type="ECO:0000313" key="8">
    <source>
        <dbReference type="EMBL" id="TEA14081.1"/>
    </source>
</evidence>
<dbReference type="GO" id="GO:0006351">
    <property type="term" value="P:DNA-templated transcription"/>
    <property type="evidence" value="ECO:0007669"/>
    <property type="project" value="InterPro"/>
</dbReference>
<dbReference type="Pfam" id="PF04082">
    <property type="entry name" value="Fungal_trans"/>
    <property type="match status" value="1"/>
</dbReference>
<evidence type="ECO:0000256" key="1">
    <source>
        <dbReference type="ARBA" id="ARBA00004123"/>
    </source>
</evidence>
<sequence length="733" mass="82373">MRSSLSCESCRRSKIKCVNSGSPPCRKCEKSGRSDCQLSRPVVNSTGRAVKRARTQHHASGDGFDASLPSSCEREGEPSQQLHLSAPQSRGPATPSQGSGGPEHRHGHRREEEEEEEEEEEDDDDGQRGGMDRHLQGLPKDLVFVALEAFWRKFPELRIIHPSSFMQAFRPSSTRESKALLATVLAMIKTQNPDSDRLRTHVLYASDRYASYASDVLAACILQQPDVKVIQALLILTLYEWGTRNFHKAWMHCGIAIRMMQLLHSSRVAPFPLEIPHRSEPNEITIAIETRTFWACFVMDCMVSSGTYNPRVLPKPEMTKLNVPRPPTSTEFALGSGSIVPSQPEQSEHVQTPGGTQTSVYLDLDQSFGIMADGFDIYSEVMAFVFNDGRKAPGMCQPEKCPWVPTSPVACWRRRLQQWRNKQHHRLHYPENSVVAHATLGYGESFVYLNLLYYQSIMMLHREYFPFLPVLESSPKGPIDPPLLEAEAPPGWWEESARELFGAAEHLGSILQEASECGVAVMTPFAGFCAFSSCFVNLYGFRFPRITVGYAPRAEELMNTSIEYLKSFRQVWDLGDGWASNPPPRLLFEKSHVFPPLTDSTTQLKTIQNGSLMYQRITSDNQKYRGLSRFNFNVLHQSVHEFRVVDRSAQHLEEIDNAERSAMNSPGAGPGGAHRPAQNTTTTGFVAQAPADSNGGMDDQGLWPNWWSMLEDVNMDTADMFSLGWQERQQVPE</sequence>
<keyword evidence="2" id="KW-0479">Metal-binding</keyword>
<comment type="subcellular location">
    <subcellularLocation>
        <location evidence="1">Nucleus</location>
    </subcellularLocation>
</comment>
<feature type="compositionally biased region" description="Polar residues" evidence="6">
    <location>
        <begin position="78"/>
        <end position="88"/>
    </location>
</feature>